<evidence type="ECO:0000313" key="2">
    <source>
        <dbReference type="EMBL" id="QGG94375.1"/>
    </source>
</evidence>
<gene>
    <name evidence="2" type="ORF">GH723_04240</name>
</gene>
<dbReference type="AlphaFoldDB" id="A0A5Q2RMG2"/>
<organism evidence="2 3">
    <name type="scientific">Actinomarinicola tropica</name>
    <dbReference type="NCBI Taxonomy" id="2789776"/>
    <lineage>
        <taxon>Bacteria</taxon>
        <taxon>Bacillati</taxon>
        <taxon>Actinomycetota</taxon>
        <taxon>Acidimicrobiia</taxon>
        <taxon>Acidimicrobiales</taxon>
        <taxon>Iamiaceae</taxon>
        <taxon>Actinomarinicola</taxon>
    </lineage>
</organism>
<accession>A0A5Q2RMG2</accession>
<protein>
    <submittedName>
        <fullName evidence="2">Uncharacterized protein</fullName>
    </submittedName>
</protein>
<dbReference type="EMBL" id="CP045851">
    <property type="protein sequence ID" value="QGG94375.1"/>
    <property type="molecule type" value="Genomic_DNA"/>
</dbReference>
<reference evidence="2 3" key="1">
    <citation type="submission" date="2019-11" db="EMBL/GenBank/DDBJ databases">
        <authorList>
            <person name="He Y."/>
        </authorList>
    </citation>
    <scope>NUCLEOTIDE SEQUENCE [LARGE SCALE GENOMIC DNA]</scope>
    <source>
        <strain evidence="2 3">SCSIO 58843</strain>
    </source>
</reference>
<dbReference type="Proteomes" id="UP000334019">
    <property type="component" value="Chromosome"/>
</dbReference>
<keyword evidence="3" id="KW-1185">Reference proteome</keyword>
<feature type="region of interest" description="Disordered" evidence="1">
    <location>
        <begin position="55"/>
        <end position="101"/>
    </location>
</feature>
<name>A0A5Q2RMG2_9ACTN</name>
<dbReference type="RefSeq" id="WP_153758481.1">
    <property type="nucleotide sequence ID" value="NZ_CP045851.1"/>
</dbReference>
<evidence type="ECO:0000313" key="3">
    <source>
        <dbReference type="Proteomes" id="UP000334019"/>
    </source>
</evidence>
<evidence type="ECO:0000256" key="1">
    <source>
        <dbReference type="SAM" id="MobiDB-lite"/>
    </source>
</evidence>
<feature type="compositionally biased region" description="Polar residues" evidence="1">
    <location>
        <begin position="62"/>
        <end position="88"/>
    </location>
</feature>
<proteinExistence type="predicted"/>
<dbReference type="KEGG" id="atq:GH723_04240"/>
<sequence length="308" mass="32882">MTNAERLLAAIRRHPGATDAELRIHTGVHPHQQVNQICHRLATGGDIVRRERADGRIGNFPGNVSQVTDQPPATAATQQRYQSRSQAATRTPSSPLPPPRSTLVVIPCSGTKALGGAPRGSSAAVSALVPPPLAHELAEARRRVAFLAQVDETSARPAIHRYRGALYATAGPAIAHAVDDGQPLVILSGGYGVLHPHEEIGTYDRAIAPSDWPRGLLGRALVEVCRSLDLREIVAFCGRTTRYANVVRRHRWERCGITARIVAPRFSGGGAMRLVPATLGEALVAYLDGGLDEAWTSSRGAGLAVEML</sequence>